<dbReference type="Proteomes" id="UP000279330">
    <property type="component" value="Segment"/>
</dbReference>
<dbReference type="RefSeq" id="YP_009812673.1">
    <property type="nucleotide sequence ID" value="NC_048068.1"/>
</dbReference>
<organism evidence="1 2">
    <name type="scientific">Microbacterium phage OneinaGillian</name>
    <dbReference type="NCBI Taxonomy" id="2301604"/>
    <lineage>
        <taxon>Viruses</taxon>
        <taxon>Duplodnaviria</taxon>
        <taxon>Heunggongvirae</taxon>
        <taxon>Uroviricota</taxon>
        <taxon>Caudoviricetes</taxon>
        <taxon>Gillianvirus</taxon>
        <taxon>Gillianvirus oneinagillian</taxon>
    </lineage>
</organism>
<name>A0A385UKL1_9CAUD</name>
<keyword evidence="2" id="KW-1185">Reference proteome</keyword>
<sequence>MSVADEAKAAAEAEYPLATEASVSVEASVARMRRVPFAHGYQAGRLRGGIARTREIIELIQEEAPGLAIYIDRVLAERHPEEIGLVNAEVRS</sequence>
<dbReference type="KEGG" id="vg:55003742"/>
<gene>
    <name evidence="1" type="primary">68</name>
    <name evidence="1" type="ORF">SEA_ONEIAGILLIAN_67</name>
</gene>
<dbReference type="GeneID" id="55003742"/>
<evidence type="ECO:0000313" key="1">
    <source>
        <dbReference type="EMBL" id="AYB70177.1"/>
    </source>
</evidence>
<evidence type="ECO:0000313" key="2">
    <source>
        <dbReference type="Proteomes" id="UP000279330"/>
    </source>
</evidence>
<protein>
    <submittedName>
        <fullName evidence="1">Uncharacterized protein</fullName>
    </submittedName>
</protein>
<dbReference type="EMBL" id="MH727556">
    <property type="protein sequence ID" value="AYB70177.1"/>
    <property type="molecule type" value="Genomic_DNA"/>
</dbReference>
<accession>A0A385UKL1</accession>
<proteinExistence type="predicted"/>
<reference evidence="1 2" key="1">
    <citation type="submission" date="2018-08" db="EMBL/GenBank/DDBJ databases">
        <authorList>
            <person name="Miller G.E."/>
            <person name="Abrahams R."/>
            <person name="Bazan D.C."/>
            <person name="Beglau B.C."/>
            <person name="Blaylock E.C."/>
            <person name="Choi J.D."/>
            <person name="Grewal S.K."/>
            <person name="Hernandez E.V."/>
            <person name="Kim D.J."/>
            <person name="Kim K."/>
            <person name="Lee Y."/>
            <person name="Linde M.K."/>
            <person name="Lopez M.B."/>
            <person name="Pangalila E."/>
            <person name="Parker M.A."/>
            <person name="Specht R.C."/>
            <person name="Teng M.C."/>
            <person name="Toledo B."/>
            <person name="Tran S."/>
            <person name="Yu H."/>
            <person name="Kalaj N."/>
            <person name="Muthiah A.S."/>
            <person name="Dean N.S."/>
            <person name="Diaz A."/>
            <person name="Garlena R.A."/>
            <person name="Russell D.A."/>
            <person name="Pope W.H."/>
            <person name="Jacobs-Sera D."/>
            <person name="Hatfull G.F."/>
        </authorList>
    </citation>
    <scope>NUCLEOTIDE SEQUENCE [LARGE SCALE GENOMIC DNA]</scope>
</reference>